<evidence type="ECO:0000313" key="9">
    <source>
        <dbReference type="EMBL" id="PWG62617.1"/>
    </source>
</evidence>
<feature type="transmembrane region" description="Helical" evidence="8">
    <location>
        <begin position="190"/>
        <end position="213"/>
    </location>
</feature>
<keyword evidence="7 8" id="KW-0472">Membrane</keyword>
<dbReference type="PANTHER" id="PTHR36838">
    <property type="entry name" value="AUXIN EFFLUX CARRIER FAMILY PROTEIN"/>
    <property type="match status" value="1"/>
</dbReference>
<name>A0A2U2N0M2_9GAMM</name>
<comment type="similarity">
    <text evidence="2">Belongs to the auxin efflux carrier (TC 2.A.69) family.</text>
</comment>
<accession>A0A2U2N0M2</accession>
<feature type="transmembrane region" description="Helical" evidence="8">
    <location>
        <begin position="164"/>
        <end position="184"/>
    </location>
</feature>
<evidence type="ECO:0000256" key="2">
    <source>
        <dbReference type="ARBA" id="ARBA00010145"/>
    </source>
</evidence>
<dbReference type="InterPro" id="IPR004776">
    <property type="entry name" value="Mem_transp_PIN-like"/>
</dbReference>
<evidence type="ECO:0000256" key="3">
    <source>
        <dbReference type="ARBA" id="ARBA00022448"/>
    </source>
</evidence>
<feature type="transmembrane region" description="Helical" evidence="8">
    <location>
        <begin position="282"/>
        <end position="305"/>
    </location>
</feature>
<feature type="transmembrane region" description="Helical" evidence="8">
    <location>
        <begin position="225"/>
        <end position="249"/>
    </location>
</feature>
<dbReference type="InterPro" id="IPR038770">
    <property type="entry name" value="Na+/solute_symporter_sf"/>
</dbReference>
<feature type="transmembrane region" description="Helical" evidence="8">
    <location>
        <begin position="98"/>
        <end position="120"/>
    </location>
</feature>
<dbReference type="Proteomes" id="UP000245474">
    <property type="component" value="Unassembled WGS sequence"/>
</dbReference>
<dbReference type="GO" id="GO:0005886">
    <property type="term" value="C:plasma membrane"/>
    <property type="evidence" value="ECO:0007669"/>
    <property type="project" value="UniProtKB-SubCell"/>
</dbReference>
<feature type="transmembrane region" description="Helical" evidence="8">
    <location>
        <begin position="6"/>
        <end position="29"/>
    </location>
</feature>
<organism evidence="9 10">
    <name type="scientific">Sediminicurvatus halobius</name>
    <dbReference type="NCBI Taxonomy" id="2182432"/>
    <lineage>
        <taxon>Bacteria</taxon>
        <taxon>Pseudomonadati</taxon>
        <taxon>Pseudomonadota</taxon>
        <taxon>Gammaproteobacteria</taxon>
        <taxon>Chromatiales</taxon>
        <taxon>Ectothiorhodospiraceae</taxon>
        <taxon>Sediminicurvatus</taxon>
    </lineage>
</organism>
<evidence type="ECO:0000256" key="1">
    <source>
        <dbReference type="ARBA" id="ARBA00004651"/>
    </source>
</evidence>
<dbReference type="Pfam" id="PF03547">
    <property type="entry name" value="Mem_trans"/>
    <property type="match status" value="1"/>
</dbReference>
<protein>
    <submittedName>
        <fullName evidence="9">AEC family transporter</fullName>
    </submittedName>
</protein>
<dbReference type="OrthoDB" id="9805563at2"/>
<keyword evidence="10" id="KW-1185">Reference proteome</keyword>
<evidence type="ECO:0000256" key="6">
    <source>
        <dbReference type="ARBA" id="ARBA00022989"/>
    </source>
</evidence>
<keyword evidence="6 8" id="KW-1133">Transmembrane helix</keyword>
<evidence type="ECO:0000313" key="10">
    <source>
        <dbReference type="Proteomes" id="UP000245474"/>
    </source>
</evidence>
<comment type="subcellular location">
    <subcellularLocation>
        <location evidence="1">Cell membrane</location>
        <topology evidence="1">Multi-pass membrane protein</topology>
    </subcellularLocation>
</comment>
<comment type="caution">
    <text evidence="9">The sequence shown here is derived from an EMBL/GenBank/DDBJ whole genome shotgun (WGS) entry which is preliminary data.</text>
</comment>
<reference evidence="9 10" key="1">
    <citation type="submission" date="2018-05" db="EMBL/GenBank/DDBJ databases">
        <title>Spiribacter halobius sp. nov., a moderately halophilic bacterium isolated from marine solar saltern.</title>
        <authorList>
            <person name="Zheng W.-S."/>
            <person name="Lu D.-C."/>
            <person name="Du Z.-J."/>
        </authorList>
    </citation>
    <scope>NUCLEOTIDE SEQUENCE [LARGE SCALE GENOMIC DNA]</scope>
    <source>
        <strain evidence="9 10">E85</strain>
    </source>
</reference>
<feature type="transmembrane region" description="Helical" evidence="8">
    <location>
        <begin position="41"/>
        <end position="62"/>
    </location>
</feature>
<evidence type="ECO:0000256" key="7">
    <source>
        <dbReference type="ARBA" id="ARBA00023136"/>
    </source>
</evidence>
<feature type="transmembrane region" description="Helical" evidence="8">
    <location>
        <begin position="126"/>
        <end position="152"/>
    </location>
</feature>
<gene>
    <name evidence="9" type="ORF">DEM34_11760</name>
</gene>
<dbReference type="AlphaFoldDB" id="A0A2U2N0M2"/>
<keyword evidence="5 8" id="KW-0812">Transmembrane</keyword>
<evidence type="ECO:0000256" key="5">
    <source>
        <dbReference type="ARBA" id="ARBA00022692"/>
    </source>
</evidence>
<dbReference type="Gene3D" id="1.20.1530.20">
    <property type="match status" value="1"/>
</dbReference>
<feature type="transmembrane region" description="Helical" evidence="8">
    <location>
        <begin position="68"/>
        <end position="86"/>
    </location>
</feature>
<proteinExistence type="inferred from homology"/>
<sequence length="308" mass="31639">MSNLGPILAALLPLFALIVAGAVLQRLDFPGGDFWSRLERLIYYVLFPALLVEGLATADVAASQLPGMVAATTLTILAMSAALFALRPLLRVDGPGLTSVYQGAVRFNTYLGIAIALALYGEPVMAPAALVLALLIPLVNVGSVLMLTIYAGGATDAGALARGLARNPLILACLAGLALNLTGIGLNTHLASLLDIAGSAAVPLGLMTVGAGLRLSRVWRDAGTLVQTTVLKLALMPAVAWLAAGLFALDTLETRALVLIAALPTAPSAYILARQMGGDHRLVASILTLQTAAAAVTLPVVLSLLERA</sequence>
<dbReference type="GO" id="GO:0055085">
    <property type="term" value="P:transmembrane transport"/>
    <property type="evidence" value="ECO:0007669"/>
    <property type="project" value="InterPro"/>
</dbReference>
<evidence type="ECO:0000256" key="4">
    <source>
        <dbReference type="ARBA" id="ARBA00022475"/>
    </source>
</evidence>
<dbReference type="RefSeq" id="WP_109679007.1">
    <property type="nucleotide sequence ID" value="NZ_CP086615.1"/>
</dbReference>
<evidence type="ECO:0000256" key="8">
    <source>
        <dbReference type="SAM" id="Phobius"/>
    </source>
</evidence>
<keyword evidence="4" id="KW-1003">Cell membrane</keyword>
<dbReference type="EMBL" id="QFFI01000017">
    <property type="protein sequence ID" value="PWG62617.1"/>
    <property type="molecule type" value="Genomic_DNA"/>
</dbReference>
<dbReference type="PANTHER" id="PTHR36838:SF4">
    <property type="entry name" value="AUXIN EFFLUX CARRIER FAMILY PROTEIN"/>
    <property type="match status" value="1"/>
</dbReference>
<keyword evidence="3" id="KW-0813">Transport</keyword>